<dbReference type="CDD" id="cd09823">
    <property type="entry name" value="peroxinectin_like"/>
    <property type="match status" value="1"/>
</dbReference>
<evidence type="ECO:0000256" key="2">
    <source>
        <dbReference type="ARBA" id="ARBA00022525"/>
    </source>
</evidence>
<keyword evidence="9" id="KW-1133">Transmembrane helix</keyword>
<feature type="binding site" description="axial binding residue" evidence="8">
    <location>
        <position position="671"/>
    </location>
    <ligand>
        <name>heme b</name>
        <dbReference type="ChEBI" id="CHEBI:60344"/>
    </ligand>
    <ligandPart>
        <name>Fe</name>
        <dbReference type="ChEBI" id="CHEBI:18248"/>
    </ligandPart>
</feature>
<dbReference type="Gene3D" id="1.10.640.10">
    <property type="entry name" value="Haem peroxidase domain superfamily, animal type"/>
    <property type="match status" value="2"/>
</dbReference>
<gene>
    <name evidence="10" type="ORF">QE152_g22956</name>
</gene>
<dbReference type="GO" id="GO:0004601">
    <property type="term" value="F:peroxidase activity"/>
    <property type="evidence" value="ECO:0007669"/>
    <property type="project" value="UniProtKB-KW"/>
</dbReference>
<proteinExistence type="predicted"/>
<evidence type="ECO:0008006" key="12">
    <source>
        <dbReference type="Google" id="ProtNLM"/>
    </source>
</evidence>
<evidence type="ECO:0000313" key="10">
    <source>
        <dbReference type="EMBL" id="KAK9718891.1"/>
    </source>
</evidence>
<dbReference type="EMBL" id="JASPKY010000224">
    <property type="protein sequence ID" value="KAK9718891.1"/>
    <property type="molecule type" value="Genomic_DNA"/>
</dbReference>
<keyword evidence="2" id="KW-0964">Secreted</keyword>
<protein>
    <recommendedName>
        <fullName evidence="12">Peroxidase</fullName>
    </recommendedName>
</protein>
<keyword evidence="5" id="KW-0732">Signal</keyword>
<dbReference type="PROSITE" id="PS50292">
    <property type="entry name" value="PEROXIDASE_3"/>
    <property type="match status" value="1"/>
</dbReference>
<dbReference type="GO" id="GO:0020037">
    <property type="term" value="F:heme binding"/>
    <property type="evidence" value="ECO:0007669"/>
    <property type="project" value="InterPro"/>
</dbReference>
<comment type="subcellular location">
    <subcellularLocation>
        <location evidence="1">Secreted</location>
    </subcellularLocation>
</comment>
<evidence type="ECO:0000256" key="4">
    <source>
        <dbReference type="ARBA" id="ARBA00022617"/>
    </source>
</evidence>
<dbReference type="SUPFAM" id="SSF48113">
    <property type="entry name" value="Heme-dependent peroxidases"/>
    <property type="match status" value="2"/>
</dbReference>
<keyword evidence="3" id="KW-0575">Peroxidase</keyword>
<keyword evidence="9" id="KW-0472">Membrane</keyword>
<feature type="transmembrane region" description="Helical" evidence="9">
    <location>
        <begin position="37"/>
        <end position="58"/>
    </location>
</feature>
<dbReference type="GO" id="GO:0022412">
    <property type="term" value="P:cellular process involved in reproduction in multicellular organism"/>
    <property type="evidence" value="ECO:0007669"/>
    <property type="project" value="UniProtKB-ARBA"/>
</dbReference>
<keyword evidence="6" id="KW-0560">Oxidoreductase</keyword>
<dbReference type="GO" id="GO:0005576">
    <property type="term" value="C:extracellular region"/>
    <property type="evidence" value="ECO:0007669"/>
    <property type="project" value="UniProtKB-SubCell"/>
</dbReference>
<evidence type="ECO:0000256" key="3">
    <source>
        <dbReference type="ARBA" id="ARBA00022559"/>
    </source>
</evidence>
<dbReference type="GO" id="GO:0046872">
    <property type="term" value="F:metal ion binding"/>
    <property type="evidence" value="ECO:0007669"/>
    <property type="project" value="UniProtKB-KW"/>
</dbReference>
<keyword evidence="8" id="KW-0479">Metal-binding</keyword>
<keyword evidence="7 8" id="KW-0408">Iron</keyword>
<keyword evidence="9" id="KW-0812">Transmembrane</keyword>
<dbReference type="GO" id="GO:0006979">
    <property type="term" value="P:response to oxidative stress"/>
    <property type="evidence" value="ECO:0007669"/>
    <property type="project" value="InterPro"/>
</dbReference>
<evidence type="ECO:0000256" key="8">
    <source>
        <dbReference type="PIRSR" id="PIRSR619791-2"/>
    </source>
</evidence>
<evidence type="ECO:0000256" key="1">
    <source>
        <dbReference type="ARBA" id="ARBA00004613"/>
    </source>
</evidence>
<dbReference type="InterPro" id="IPR037120">
    <property type="entry name" value="Haem_peroxidase_sf_animal"/>
</dbReference>
<keyword evidence="4 8" id="KW-0349">Heme</keyword>
<dbReference type="InterPro" id="IPR019791">
    <property type="entry name" value="Haem_peroxidase_animal"/>
</dbReference>
<evidence type="ECO:0000256" key="6">
    <source>
        <dbReference type="ARBA" id="ARBA00023002"/>
    </source>
</evidence>
<comment type="caution">
    <text evidence="10">The sequence shown here is derived from an EMBL/GenBank/DDBJ whole genome shotgun (WGS) entry which is preliminary data.</text>
</comment>
<evidence type="ECO:0000256" key="9">
    <source>
        <dbReference type="SAM" id="Phobius"/>
    </source>
</evidence>
<dbReference type="PANTHER" id="PTHR11475">
    <property type="entry name" value="OXIDASE/PEROXIDASE"/>
    <property type="match status" value="1"/>
</dbReference>
<keyword evidence="11" id="KW-1185">Reference proteome</keyword>
<evidence type="ECO:0000313" key="11">
    <source>
        <dbReference type="Proteomes" id="UP001458880"/>
    </source>
</evidence>
<dbReference type="Proteomes" id="UP001458880">
    <property type="component" value="Unassembled WGS sequence"/>
</dbReference>
<sequence>MIKTERSALIAEDTRPRYTFDSSIAQRRKRQLRQFQICLSTIICFAVITVVVTTIVSISSRQTNSNDATNDTDLIIPADNFVVLPGILTCNASNDKYFNDTLFSQAIDLVKTDLQHLWTLETNMPKLDVNTPSYRHQMTTATTNKSNELALLGILEEMAAKKYFNETKKLVCTNISINGDNLCRNFVNISCNKYLKYRSYDGICNNLIRPFEYGVSHTAFRRILPSNYADGISEPRRSKDGGALPSARTISNIVHRPYFRDDPNFTVMLAVWGQFLDHDITSTAASRNKDGAAISCCDSSEFRHPECFPVDISKEDPYYNTRNVTCMNFVRSAPAPNCCLGPREQMNQVTAFIDGSVVYGSSLNLAMQLRSMNGGLLKMFITVDNRELLPISNDSNDGCNREVHRPYFRDDPNFTVMLAVWGQFLDHDITSTAASRNKDGAAISCCDSSEFRHPECFPVDISKEDPYYNTRNVTCMNFVRSAPAPNCCLGPREQMNQVTAFIDGSVVYGSSLNLAMQLRSMNGGLLKMFITVDNRELLPISNDSNDGCNREEQTKMGRYCFISGDARANENLHLTSMHLIWARHHNKLARQFGKINKHWDDERIFQETRKILAAQLQHITYNEFLKIIIGERFAKEFDLVPKKSGYYHGYDPNLDATVANSFASSAFRFAHSLIPSLVRFIAKDVNSTEYLKLHKILFDPFLLYQNGELDKVITGVIQTEIQASDTFFTPELKQHLFEKGDDDNRICGLDLVSLNIQRGRDHGLPGYVKWRELCKLSKPKSFNDLIDIDDETLSYIKSVYRYVEDIDLYTGSLSEQTLPGSLLGPTLNCLIIDQFIRLKRADRYWYENSNVFRPDQLREIRKTTLARILCDNSDNVTQIQPWVMQRQGSKNNDVACATLQKMNLNVWTEKHFPHVSVGNQDMAIGYSSGTYGTVVRNG</sequence>
<evidence type="ECO:0000256" key="7">
    <source>
        <dbReference type="ARBA" id="ARBA00023004"/>
    </source>
</evidence>
<dbReference type="InterPro" id="IPR010255">
    <property type="entry name" value="Haem_peroxidase_sf"/>
</dbReference>
<reference evidence="10 11" key="1">
    <citation type="journal article" date="2024" name="BMC Genomics">
        <title>De novo assembly and annotation of Popillia japonica's genome with initial clues to its potential as an invasive pest.</title>
        <authorList>
            <person name="Cucini C."/>
            <person name="Boschi S."/>
            <person name="Funari R."/>
            <person name="Cardaioli E."/>
            <person name="Iannotti N."/>
            <person name="Marturano G."/>
            <person name="Paoli F."/>
            <person name="Bruttini M."/>
            <person name="Carapelli A."/>
            <person name="Frati F."/>
            <person name="Nardi F."/>
        </authorList>
    </citation>
    <scope>NUCLEOTIDE SEQUENCE [LARGE SCALE GENOMIC DNA]</scope>
    <source>
        <strain evidence="10">DMR45628</strain>
    </source>
</reference>
<dbReference type="FunFam" id="1.10.640.10:FF:000003">
    <property type="entry name" value="chorion peroxidase"/>
    <property type="match status" value="1"/>
</dbReference>
<dbReference type="Pfam" id="PF03098">
    <property type="entry name" value="An_peroxidase"/>
    <property type="match status" value="1"/>
</dbReference>
<accession>A0AAW1KJX3</accession>
<evidence type="ECO:0000256" key="5">
    <source>
        <dbReference type="ARBA" id="ARBA00022729"/>
    </source>
</evidence>
<name>A0AAW1KJX3_POPJA</name>
<organism evidence="10 11">
    <name type="scientific">Popillia japonica</name>
    <name type="common">Japanese beetle</name>
    <dbReference type="NCBI Taxonomy" id="7064"/>
    <lineage>
        <taxon>Eukaryota</taxon>
        <taxon>Metazoa</taxon>
        <taxon>Ecdysozoa</taxon>
        <taxon>Arthropoda</taxon>
        <taxon>Hexapoda</taxon>
        <taxon>Insecta</taxon>
        <taxon>Pterygota</taxon>
        <taxon>Neoptera</taxon>
        <taxon>Endopterygota</taxon>
        <taxon>Coleoptera</taxon>
        <taxon>Polyphaga</taxon>
        <taxon>Scarabaeiformia</taxon>
        <taxon>Scarabaeidae</taxon>
        <taxon>Rutelinae</taxon>
        <taxon>Popillia</taxon>
    </lineage>
</organism>
<dbReference type="AlphaFoldDB" id="A0AAW1KJX3"/>
<dbReference type="PANTHER" id="PTHR11475:SF141">
    <property type="entry name" value="CARDINAL"/>
    <property type="match status" value="1"/>
</dbReference>